<dbReference type="PANTHER" id="PTHR30160:SF7">
    <property type="entry name" value="ADP-HEPTOSE--LPS HEPTOSYLTRANSFERASE 2"/>
    <property type="match status" value="1"/>
</dbReference>
<sequence length="392" mass="44850">MRYILIKLPNWLGDTMMFTPTISCIRRIFPQTKIILVGNALSVGLFNINKTFIKIFIDNSKQKKGITSRIRETTKLAGEINDYLHENNITLDWAITSQNNFFSAFLLSKIAVKKRVGYGDKNIFGMRKFLLTHVIKYESGRPPFCTHQVLSYIHLLLPILPHDFFKNYALDSKNPHYNQLASRVQNILYNEAKDLQLYLPVAAKKSKKKIIAISTSASYGDSKMWLISHFVAIIIDFIQKGYMVRIYGAKSDIERNIQIETSVYKALEENNHDKLENLSGKTSLQELANSLNECKLYIGNDSGTTHIARALNIPSIIIFGPMPFSWCSPWSVLGTDKRGEYYITENTISIQKNLTCVPCKQKTCPLKHHDCMRLITPEEVLDLGYKLLDNKI</sequence>
<proteinExistence type="predicted"/>
<dbReference type="InterPro" id="IPR002201">
    <property type="entry name" value="Glyco_trans_9"/>
</dbReference>
<dbReference type="Gene3D" id="3.40.50.2000">
    <property type="entry name" value="Glycogen Phosphorylase B"/>
    <property type="match status" value="2"/>
</dbReference>
<dbReference type="EMBL" id="JRPL02000004">
    <property type="protein sequence ID" value="TLD84210.1"/>
    <property type="molecule type" value="Genomic_DNA"/>
</dbReference>
<organism evidence="3 4">
    <name type="scientific">Helicobacter trogontum</name>
    <dbReference type="NCBI Taxonomy" id="50960"/>
    <lineage>
        <taxon>Bacteria</taxon>
        <taxon>Pseudomonadati</taxon>
        <taxon>Campylobacterota</taxon>
        <taxon>Epsilonproteobacteria</taxon>
        <taxon>Campylobacterales</taxon>
        <taxon>Helicobacteraceae</taxon>
        <taxon>Helicobacter</taxon>
    </lineage>
</organism>
<protein>
    <submittedName>
        <fullName evidence="3">Glycosyltransferase family 9 protein</fullName>
    </submittedName>
</protein>
<keyword evidence="2 3" id="KW-0808">Transferase</keyword>
<keyword evidence="1" id="KW-0328">Glycosyltransferase</keyword>
<name>A0A4U8SDI8_9HELI</name>
<dbReference type="RefSeq" id="WP_034346489.1">
    <property type="nucleotide sequence ID" value="NZ_FZNG01000027.1"/>
</dbReference>
<gene>
    <name evidence="3" type="ORF">LS81_003140</name>
</gene>
<dbReference type="Proteomes" id="UP000029878">
    <property type="component" value="Unassembled WGS sequence"/>
</dbReference>
<dbReference type="Pfam" id="PF01075">
    <property type="entry name" value="Glyco_transf_9"/>
    <property type="match status" value="1"/>
</dbReference>
<dbReference type="GO" id="GO:0009244">
    <property type="term" value="P:lipopolysaccharide core region biosynthetic process"/>
    <property type="evidence" value="ECO:0007669"/>
    <property type="project" value="TreeGrafter"/>
</dbReference>
<dbReference type="GO" id="GO:0008713">
    <property type="term" value="F:ADP-heptose-lipopolysaccharide heptosyltransferase activity"/>
    <property type="evidence" value="ECO:0007669"/>
    <property type="project" value="TreeGrafter"/>
</dbReference>
<dbReference type="AlphaFoldDB" id="A0A4U8SDI8"/>
<evidence type="ECO:0000256" key="2">
    <source>
        <dbReference type="ARBA" id="ARBA00022679"/>
    </source>
</evidence>
<evidence type="ECO:0000313" key="3">
    <source>
        <dbReference type="EMBL" id="TLD84210.1"/>
    </source>
</evidence>
<dbReference type="InterPro" id="IPR051199">
    <property type="entry name" value="LPS_LOS_Heptosyltrfase"/>
</dbReference>
<comment type="caution">
    <text evidence="3">The sequence shown here is derived from an EMBL/GenBank/DDBJ whole genome shotgun (WGS) entry which is preliminary data.</text>
</comment>
<dbReference type="CDD" id="cd03789">
    <property type="entry name" value="GT9_LPS_heptosyltransferase"/>
    <property type="match status" value="1"/>
</dbReference>
<dbReference type="SUPFAM" id="SSF53756">
    <property type="entry name" value="UDP-Glycosyltransferase/glycogen phosphorylase"/>
    <property type="match status" value="1"/>
</dbReference>
<dbReference type="OrthoDB" id="9797795at2"/>
<evidence type="ECO:0000256" key="1">
    <source>
        <dbReference type="ARBA" id="ARBA00022676"/>
    </source>
</evidence>
<reference evidence="3 4" key="1">
    <citation type="journal article" date="2014" name="Genome Announc.">
        <title>Draft genome sequences of eight enterohepatic helicobacter species isolated from both laboratory and wild rodents.</title>
        <authorList>
            <person name="Sheh A."/>
            <person name="Shen Z."/>
            <person name="Fox J.G."/>
        </authorList>
    </citation>
    <scope>NUCLEOTIDE SEQUENCE [LARGE SCALE GENOMIC DNA]</scope>
    <source>
        <strain evidence="3 4">ATCC 700114</strain>
    </source>
</reference>
<dbReference type="PANTHER" id="PTHR30160">
    <property type="entry name" value="TETRAACYLDISACCHARIDE 4'-KINASE-RELATED"/>
    <property type="match status" value="1"/>
</dbReference>
<evidence type="ECO:0000313" key="4">
    <source>
        <dbReference type="Proteomes" id="UP000029878"/>
    </source>
</evidence>
<accession>A0A4U8SDI8</accession>
<dbReference type="GO" id="GO:0005829">
    <property type="term" value="C:cytosol"/>
    <property type="evidence" value="ECO:0007669"/>
    <property type="project" value="TreeGrafter"/>
</dbReference>